<comment type="catalytic activity">
    <reaction evidence="10 11">
        <text>(1S,2R)-1-C-(indol-3-yl)glycerol 3-phosphate + L-serine = D-glyceraldehyde 3-phosphate + L-tryptophan + H2O</text>
        <dbReference type="Rhea" id="RHEA:10532"/>
        <dbReference type="ChEBI" id="CHEBI:15377"/>
        <dbReference type="ChEBI" id="CHEBI:33384"/>
        <dbReference type="ChEBI" id="CHEBI:57912"/>
        <dbReference type="ChEBI" id="CHEBI:58866"/>
        <dbReference type="ChEBI" id="CHEBI:59776"/>
        <dbReference type="EC" id="4.2.1.20"/>
    </reaction>
</comment>
<keyword evidence="7 11" id="KW-0663">Pyridoxal phosphate</keyword>
<dbReference type="Proteomes" id="UP000235914">
    <property type="component" value="Unassembled WGS sequence"/>
</dbReference>
<comment type="pathway">
    <text evidence="2 11">Amino-acid biosynthesis; L-tryptophan biosynthesis; L-tryptophan from chorismate: step 5/5.</text>
</comment>
<dbReference type="FunFam" id="3.40.50.1100:FF:000001">
    <property type="entry name" value="Tryptophan synthase beta chain"/>
    <property type="match status" value="1"/>
</dbReference>
<comment type="caution">
    <text evidence="13">The sequence shown here is derived from an EMBL/GenBank/DDBJ whole genome shotgun (WGS) entry which is preliminary data.</text>
</comment>
<dbReference type="GO" id="GO:0005737">
    <property type="term" value="C:cytoplasm"/>
    <property type="evidence" value="ECO:0007669"/>
    <property type="project" value="TreeGrafter"/>
</dbReference>
<dbReference type="AlphaFoldDB" id="A0AAP8NN73"/>
<evidence type="ECO:0000256" key="6">
    <source>
        <dbReference type="ARBA" id="ARBA00022822"/>
    </source>
</evidence>
<dbReference type="PROSITE" id="PS00168">
    <property type="entry name" value="TRP_SYNTHASE_BETA"/>
    <property type="match status" value="1"/>
</dbReference>
<dbReference type="PIRSF" id="PIRSF001413">
    <property type="entry name" value="Trp_syn_beta"/>
    <property type="match status" value="1"/>
</dbReference>
<accession>A0AAP8NN73</accession>
<evidence type="ECO:0000256" key="3">
    <source>
        <dbReference type="ARBA" id="ARBA00009982"/>
    </source>
</evidence>
<comment type="function">
    <text evidence="11">The beta subunit is responsible for the synthesis of L-tryptophan from indole and L-serine.</text>
</comment>
<dbReference type="PANTHER" id="PTHR48077:SF3">
    <property type="entry name" value="TRYPTOPHAN SYNTHASE"/>
    <property type="match status" value="1"/>
</dbReference>
<evidence type="ECO:0000256" key="9">
    <source>
        <dbReference type="ARBA" id="ARBA00023239"/>
    </source>
</evidence>
<dbReference type="RefSeq" id="WP_102735205.1">
    <property type="nucleotide sequence ID" value="NZ_CP033388.1"/>
</dbReference>
<dbReference type="CDD" id="cd06446">
    <property type="entry name" value="Trp-synth_B"/>
    <property type="match status" value="1"/>
</dbReference>
<comment type="cofactor">
    <cofactor evidence="1 11">
        <name>pyridoxal 5'-phosphate</name>
        <dbReference type="ChEBI" id="CHEBI:597326"/>
    </cofactor>
</comment>
<dbReference type="NCBIfam" id="TIGR00263">
    <property type="entry name" value="trpB"/>
    <property type="match status" value="1"/>
</dbReference>
<feature type="domain" description="Tryptophan synthase beta chain-like PALP" evidence="12">
    <location>
        <begin position="51"/>
        <end position="375"/>
    </location>
</feature>
<evidence type="ECO:0000256" key="1">
    <source>
        <dbReference type="ARBA" id="ARBA00001933"/>
    </source>
</evidence>
<dbReference type="InterPro" id="IPR006653">
    <property type="entry name" value="Trp_synth_b_CS"/>
</dbReference>
<keyword evidence="9 11" id="KW-0456">Lyase</keyword>
<dbReference type="EMBL" id="PJKN01000001">
    <property type="protein sequence ID" value="PNC57839.1"/>
    <property type="molecule type" value="Genomic_DNA"/>
</dbReference>
<dbReference type="HAMAP" id="MF_00133">
    <property type="entry name" value="Trp_synth_beta"/>
    <property type="match status" value="1"/>
</dbReference>
<evidence type="ECO:0000313" key="14">
    <source>
        <dbReference type="Proteomes" id="UP000235914"/>
    </source>
</evidence>
<keyword evidence="5 11" id="KW-0028">Amino-acid biosynthesis</keyword>
<evidence type="ECO:0000256" key="11">
    <source>
        <dbReference type="HAMAP-Rule" id="MF_00133"/>
    </source>
</evidence>
<organism evidence="13 14">
    <name type="scientific">Akkermansia muciniphila</name>
    <dbReference type="NCBI Taxonomy" id="239935"/>
    <lineage>
        <taxon>Bacteria</taxon>
        <taxon>Pseudomonadati</taxon>
        <taxon>Verrucomicrobiota</taxon>
        <taxon>Verrucomicrobiia</taxon>
        <taxon>Verrucomicrobiales</taxon>
        <taxon>Akkermansiaceae</taxon>
        <taxon>Akkermansia</taxon>
    </lineage>
</organism>
<evidence type="ECO:0000256" key="2">
    <source>
        <dbReference type="ARBA" id="ARBA00004733"/>
    </source>
</evidence>
<evidence type="ECO:0000259" key="12">
    <source>
        <dbReference type="Pfam" id="PF00291"/>
    </source>
</evidence>
<evidence type="ECO:0000256" key="4">
    <source>
        <dbReference type="ARBA" id="ARBA00011270"/>
    </source>
</evidence>
<keyword evidence="6 11" id="KW-0822">Tryptophan biosynthesis</keyword>
<protein>
    <recommendedName>
        <fullName evidence="11">Tryptophan synthase beta chain</fullName>
        <ecNumber evidence="11">4.2.1.20</ecNumber>
    </recommendedName>
</protein>
<dbReference type="GO" id="GO:0004834">
    <property type="term" value="F:tryptophan synthase activity"/>
    <property type="evidence" value="ECO:0007669"/>
    <property type="project" value="UniProtKB-UniRule"/>
</dbReference>
<dbReference type="InterPro" id="IPR001926">
    <property type="entry name" value="TrpB-like_PALP"/>
</dbReference>
<evidence type="ECO:0000313" key="13">
    <source>
        <dbReference type="EMBL" id="PNC57839.1"/>
    </source>
</evidence>
<feature type="modified residue" description="N6-(pyridoxal phosphate)lysine" evidence="11">
    <location>
        <position position="85"/>
    </location>
</feature>
<gene>
    <name evidence="11 13" type="primary">trpB</name>
    <name evidence="13" type="ORF">CXU09_01915</name>
</gene>
<evidence type="ECO:0000256" key="7">
    <source>
        <dbReference type="ARBA" id="ARBA00022898"/>
    </source>
</evidence>
<name>A0AAP8NN73_9BACT</name>
<comment type="similarity">
    <text evidence="3 11">Belongs to the TrpB family.</text>
</comment>
<evidence type="ECO:0000256" key="10">
    <source>
        <dbReference type="ARBA" id="ARBA00049047"/>
    </source>
</evidence>
<dbReference type="EC" id="4.2.1.20" evidence="11"/>
<dbReference type="PANTHER" id="PTHR48077">
    <property type="entry name" value="TRYPTOPHAN SYNTHASE-RELATED"/>
    <property type="match status" value="1"/>
</dbReference>
<dbReference type="InterPro" id="IPR036052">
    <property type="entry name" value="TrpB-like_PALP_sf"/>
</dbReference>
<keyword evidence="8 11" id="KW-0057">Aromatic amino acid biosynthesis</keyword>
<dbReference type="FunFam" id="3.40.50.1100:FF:000004">
    <property type="entry name" value="Tryptophan synthase beta chain"/>
    <property type="match status" value="1"/>
</dbReference>
<comment type="subunit">
    <text evidence="4 11">Tetramer of two alpha and two beta chains.</text>
</comment>
<dbReference type="Pfam" id="PF00291">
    <property type="entry name" value="PALP"/>
    <property type="match status" value="1"/>
</dbReference>
<reference evidence="13 14" key="1">
    <citation type="journal article" date="2017" name="BMC Genomics">
        <title>Genome sequencing of 39 Akkermansia muciniphila isolates reveals its population structure, genomic and functional diverisity, and global distribution in mammalian gut microbiotas.</title>
        <authorList>
            <person name="Guo X."/>
            <person name="Li S."/>
            <person name="Zhang J."/>
            <person name="Wu F."/>
            <person name="Li X."/>
            <person name="Wu D."/>
            <person name="Zhang M."/>
            <person name="Ou Z."/>
            <person name="Jie Z."/>
            <person name="Yan Q."/>
            <person name="Li P."/>
            <person name="Yi J."/>
            <person name="Peng Y."/>
        </authorList>
    </citation>
    <scope>NUCLEOTIDE SEQUENCE [LARGE SCALE GENOMIC DNA]</scope>
    <source>
        <strain evidence="13 14">GP43</strain>
    </source>
</reference>
<evidence type="ECO:0000256" key="5">
    <source>
        <dbReference type="ARBA" id="ARBA00022605"/>
    </source>
</evidence>
<dbReference type="InterPro" id="IPR023026">
    <property type="entry name" value="Trp_synth_beta/beta-like"/>
</dbReference>
<dbReference type="InterPro" id="IPR006654">
    <property type="entry name" value="Trp_synth_beta"/>
</dbReference>
<dbReference type="SUPFAM" id="SSF53686">
    <property type="entry name" value="Tryptophan synthase beta subunit-like PLP-dependent enzymes"/>
    <property type="match status" value="1"/>
</dbReference>
<evidence type="ECO:0000256" key="8">
    <source>
        <dbReference type="ARBA" id="ARBA00023141"/>
    </source>
</evidence>
<sequence>MKKEGYFGNFGGRFVPEALRPPLMELEEAMDSIMPSREYRDALQDLLVHYAGRETPLTFCPHLSEKLGFRLWLKREDLLHTGAHKINNALGQALLAKMMGKTHLIAETGAGQHGVATATAAARLNMDCTIFMGAEDVERQSMNVMRMKLLGATVFPIESGSRTLKDAINEALRYWISHQADTLYCFGTAAGPHPFPTLVRQLQSVIGREARAQMLERAGRLPDVVVACVGGGSNAIGMLHPFVEDEGVRLVGVEAGGTGEPGCYNSAPINLGSPGVLHGHVTMLLQDKDGQIQPSHSISAGLDYPGVGPEHAYLAETGRVHYGMICDASALNAFQTLTREEGIIPALESSHAVAWVLDHAEELPQGGDVLVNLSGRGDKDLGIVRKYINL</sequence>
<proteinExistence type="inferred from homology"/>
<dbReference type="Gene3D" id="3.40.50.1100">
    <property type="match status" value="2"/>
</dbReference>